<evidence type="ECO:0000256" key="7">
    <source>
        <dbReference type="SAM" id="Coils"/>
    </source>
</evidence>
<dbReference type="PANTHER" id="PTHR45453">
    <property type="entry name" value="PHOSPHATE REGULON SENSOR PROTEIN PHOR"/>
    <property type="match status" value="1"/>
</dbReference>
<dbReference type="Pfam" id="PF00512">
    <property type="entry name" value="HisKA"/>
    <property type="match status" value="1"/>
</dbReference>
<evidence type="ECO:0000313" key="11">
    <source>
        <dbReference type="Proteomes" id="UP000620266"/>
    </source>
</evidence>
<evidence type="ECO:0000256" key="2">
    <source>
        <dbReference type="ARBA" id="ARBA00012438"/>
    </source>
</evidence>
<feature type="transmembrane region" description="Helical" evidence="8">
    <location>
        <begin position="307"/>
        <end position="330"/>
    </location>
</feature>
<keyword evidence="6" id="KW-0902">Two-component regulatory system</keyword>
<keyword evidence="8" id="KW-0472">Membrane</keyword>
<dbReference type="GO" id="GO:0016036">
    <property type="term" value="P:cellular response to phosphate starvation"/>
    <property type="evidence" value="ECO:0007669"/>
    <property type="project" value="TreeGrafter"/>
</dbReference>
<dbReference type="SMART" id="SM00387">
    <property type="entry name" value="HATPase_c"/>
    <property type="match status" value="1"/>
</dbReference>
<dbReference type="InterPro" id="IPR036097">
    <property type="entry name" value="HisK_dim/P_sf"/>
</dbReference>
<dbReference type="GO" id="GO:0000155">
    <property type="term" value="F:phosphorelay sensor kinase activity"/>
    <property type="evidence" value="ECO:0007669"/>
    <property type="project" value="InterPro"/>
</dbReference>
<dbReference type="CDD" id="cd00082">
    <property type="entry name" value="HisKA"/>
    <property type="match status" value="1"/>
</dbReference>
<feature type="domain" description="Histidine kinase" evidence="9">
    <location>
        <begin position="457"/>
        <end position="669"/>
    </location>
</feature>
<comment type="caution">
    <text evidence="10">The sequence shown here is derived from an EMBL/GenBank/DDBJ whole genome shotgun (WGS) entry which is preliminary data.</text>
</comment>
<dbReference type="Pfam" id="PF02518">
    <property type="entry name" value="HATPase_c"/>
    <property type="match status" value="1"/>
</dbReference>
<dbReference type="EC" id="2.7.13.3" evidence="2"/>
<dbReference type="Gene3D" id="1.10.287.130">
    <property type="match status" value="1"/>
</dbReference>
<dbReference type="Gene3D" id="3.30.565.10">
    <property type="entry name" value="Histidine kinase-like ATPase, C-terminal domain"/>
    <property type="match status" value="1"/>
</dbReference>
<feature type="transmembrane region" description="Helical" evidence="8">
    <location>
        <begin position="342"/>
        <end position="361"/>
    </location>
</feature>
<evidence type="ECO:0000259" key="9">
    <source>
        <dbReference type="PROSITE" id="PS50109"/>
    </source>
</evidence>
<dbReference type="InterPro" id="IPR003594">
    <property type="entry name" value="HATPase_dom"/>
</dbReference>
<dbReference type="InterPro" id="IPR036890">
    <property type="entry name" value="HATPase_C_sf"/>
</dbReference>
<evidence type="ECO:0000256" key="1">
    <source>
        <dbReference type="ARBA" id="ARBA00000085"/>
    </source>
</evidence>
<dbReference type="SMART" id="SM00388">
    <property type="entry name" value="HisKA"/>
    <property type="match status" value="1"/>
</dbReference>
<feature type="transmembrane region" description="Helical" evidence="8">
    <location>
        <begin position="190"/>
        <end position="210"/>
    </location>
</feature>
<dbReference type="PROSITE" id="PS50109">
    <property type="entry name" value="HIS_KIN"/>
    <property type="match status" value="1"/>
</dbReference>
<feature type="transmembrane region" description="Helical" evidence="8">
    <location>
        <begin position="373"/>
        <end position="390"/>
    </location>
</feature>
<keyword evidence="3" id="KW-0597">Phosphoprotein</keyword>
<dbReference type="InterPro" id="IPR005467">
    <property type="entry name" value="His_kinase_dom"/>
</dbReference>
<proteinExistence type="predicted"/>
<keyword evidence="11" id="KW-1185">Reference proteome</keyword>
<dbReference type="PANTHER" id="PTHR45453:SF1">
    <property type="entry name" value="PHOSPHATE REGULON SENSOR PROTEIN PHOR"/>
    <property type="match status" value="1"/>
</dbReference>
<gene>
    <name evidence="10" type="ORF">GCM10007205_21820</name>
</gene>
<dbReference type="InterPro" id="IPR050351">
    <property type="entry name" value="BphY/WalK/GraS-like"/>
</dbReference>
<keyword evidence="7" id="KW-0175">Coiled coil</keyword>
<evidence type="ECO:0000313" key="10">
    <source>
        <dbReference type="EMBL" id="GGC12472.1"/>
    </source>
</evidence>
<evidence type="ECO:0000256" key="5">
    <source>
        <dbReference type="ARBA" id="ARBA00022777"/>
    </source>
</evidence>
<dbReference type="GO" id="GO:0005886">
    <property type="term" value="C:plasma membrane"/>
    <property type="evidence" value="ECO:0007669"/>
    <property type="project" value="TreeGrafter"/>
</dbReference>
<evidence type="ECO:0000256" key="3">
    <source>
        <dbReference type="ARBA" id="ARBA00022553"/>
    </source>
</evidence>
<dbReference type="PRINTS" id="PR00344">
    <property type="entry name" value="BCTRLSENSOR"/>
</dbReference>
<feature type="coiled-coil region" evidence="7">
    <location>
        <begin position="394"/>
        <end position="451"/>
    </location>
</feature>
<keyword evidence="8" id="KW-0812">Transmembrane</keyword>
<reference evidence="10" key="1">
    <citation type="journal article" date="2014" name="Int. J. Syst. Evol. Microbiol.">
        <title>Complete genome sequence of Corynebacterium casei LMG S-19264T (=DSM 44701T), isolated from a smear-ripened cheese.</title>
        <authorList>
            <consortium name="US DOE Joint Genome Institute (JGI-PGF)"/>
            <person name="Walter F."/>
            <person name="Albersmeier A."/>
            <person name="Kalinowski J."/>
            <person name="Ruckert C."/>
        </authorList>
    </citation>
    <scope>NUCLEOTIDE SEQUENCE</scope>
    <source>
        <strain evidence="10">CCM 7086</strain>
    </source>
</reference>
<protein>
    <recommendedName>
        <fullName evidence="2">histidine kinase</fullName>
        <ecNumber evidence="2">2.7.13.3</ecNumber>
    </recommendedName>
</protein>
<keyword evidence="5" id="KW-0418">Kinase</keyword>
<dbReference type="SUPFAM" id="SSF55874">
    <property type="entry name" value="ATPase domain of HSP90 chaperone/DNA topoisomerase II/histidine kinase"/>
    <property type="match status" value="1"/>
</dbReference>
<feature type="transmembrane region" description="Helical" evidence="8">
    <location>
        <begin position="283"/>
        <end position="301"/>
    </location>
</feature>
<dbReference type="Pfam" id="PF07695">
    <property type="entry name" value="7TMR-DISM_7TM"/>
    <property type="match status" value="1"/>
</dbReference>
<dbReference type="SUPFAM" id="SSF47384">
    <property type="entry name" value="Homodimeric domain of signal transducing histidine kinase"/>
    <property type="match status" value="1"/>
</dbReference>
<keyword evidence="8" id="KW-1133">Transmembrane helix</keyword>
<feature type="transmembrane region" description="Helical" evidence="8">
    <location>
        <begin position="217"/>
        <end position="239"/>
    </location>
</feature>
<dbReference type="InterPro" id="IPR003661">
    <property type="entry name" value="HisK_dim/P_dom"/>
</dbReference>
<name>A0A8J2UPV7_9BURK</name>
<dbReference type="AlphaFoldDB" id="A0A8J2UPV7"/>
<dbReference type="EMBL" id="BMCG01000004">
    <property type="protein sequence ID" value="GGC12472.1"/>
    <property type="molecule type" value="Genomic_DNA"/>
</dbReference>
<comment type="catalytic activity">
    <reaction evidence="1">
        <text>ATP + protein L-histidine = ADP + protein N-phospho-L-histidine.</text>
        <dbReference type="EC" id="2.7.13.3"/>
    </reaction>
</comment>
<reference evidence="10" key="2">
    <citation type="submission" date="2020-09" db="EMBL/GenBank/DDBJ databases">
        <authorList>
            <person name="Sun Q."/>
            <person name="Sedlacek I."/>
        </authorList>
    </citation>
    <scope>NUCLEOTIDE SEQUENCE</scope>
    <source>
        <strain evidence="10">CCM 7086</strain>
    </source>
</reference>
<dbReference type="CDD" id="cd00075">
    <property type="entry name" value="HATPase"/>
    <property type="match status" value="1"/>
</dbReference>
<dbReference type="Gene3D" id="2.60.40.2380">
    <property type="match status" value="1"/>
</dbReference>
<dbReference type="InterPro" id="IPR004358">
    <property type="entry name" value="Sig_transdc_His_kin-like_C"/>
</dbReference>
<evidence type="ECO:0000256" key="8">
    <source>
        <dbReference type="SAM" id="Phobius"/>
    </source>
</evidence>
<dbReference type="Pfam" id="PF07696">
    <property type="entry name" value="7TMR-DISMED2"/>
    <property type="match status" value="1"/>
</dbReference>
<dbReference type="GO" id="GO:0004721">
    <property type="term" value="F:phosphoprotein phosphatase activity"/>
    <property type="evidence" value="ECO:0007669"/>
    <property type="project" value="TreeGrafter"/>
</dbReference>
<dbReference type="Proteomes" id="UP000620266">
    <property type="component" value="Unassembled WGS sequence"/>
</dbReference>
<keyword evidence="4" id="KW-0808">Transferase</keyword>
<evidence type="ECO:0000256" key="6">
    <source>
        <dbReference type="ARBA" id="ARBA00023012"/>
    </source>
</evidence>
<sequence length="669" mass="75410">MPNRLTSSSFLAMRFLFRRILILCLLLPAIGSAAQPLQPDGERLDIGNHMEILLNADENLTLEQAMQASGWQPDGADILRQTRRGSVLWLRFSIAPLASGKQERWLEIQRPSAAEQLAFYTPETLQVYLPQSGPSPLPIEHYRNAIIKLTLSPETPLTLYLRVDNRQTTIKRIVLWEADAFVQGSITEEWLWGLRTGISLLLGLVSIWFYRATRDGFYLTFSAYLFCAVVANLAAASLIRNMLGDEHLETINQIRFISTALLIATCMHFVLRFLGLTIRYPRLTRALLVPVYVVAAFSIVISLCGYFALAITIIAHSFMIAAPICLLIILAHAVRGHNEIRLPLLILITYGGLAIVIQFLASQGYVRIALFDYSTTIMSTILCLMIFHSITKRHQRLREANEAAQHRILQMMRESERELERQVMNRTQEVMMAMEEVEKALSQERAAQEEQKQFIAMVSHELRTPLAIIDAAAQNVAREESHLSPKSMQRMDKIRRSTERLSSLFGQYLNGERLKMFSQPVRHDNVTLLPMLEDTVNMMRSLTGRHSFRIDTEQARMQVRADADILRLVLGTLVNNAIKYTPAGTTIVLRAASVAEGWHIDIADNGPGIPSEERDAIFNRYYRGRAAGNQAGTGLGLALARHLIERHGGTLILLETTEPGATFRIFLPA</sequence>
<feature type="transmembrane region" description="Helical" evidence="8">
    <location>
        <begin position="251"/>
        <end position="271"/>
    </location>
</feature>
<accession>A0A8J2UPV7</accession>
<dbReference type="InterPro" id="IPR011623">
    <property type="entry name" value="7TMR_DISM_rcpt_extracell_dom1"/>
</dbReference>
<organism evidence="10 11">
    <name type="scientific">Oxalicibacterium flavum</name>
    <dbReference type="NCBI Taxonomy" id="179467"/>
    <lineage>
        <taxon>Bacteria</taxon>
        <taxon>Pseudomonadati</taxon>
        <taxon>Pseudomonadota</taxon>
        <taxon>Betaproteobacteria</taxon>
        <taxon>Burkholderiales</taxon>
        <taxon>Oxalobacteraceae</taxon>
        <taxon>Oxalicibacterium</taxon>
    </lineage>
</organism>
<evidence type="ECO:0000256" key="4">
    <source>
        <dbReference type="ARBA" id="ARBA00022679"/>
    </source>
</evidence>
<dbReference type="InterPro" id="IPR011622">
    <property type="entry name" value="7TMR_DISM_rcpt_extracell_dom2"/>
</dbReference>